<accession>A0A4R3L1W0</accession>
<dbReference type="AlphaFoldDB" id="A0A4R3L1W0"/>
<evidence type="ECO:0000313" key="4">
    <source>
        <dbReference type="Proteomes" id="UP000294937"/>
    </source>
</evidence>
<gene>
    <name evidence="3" type="ORF">EDD58_10984</name>
</gene>
<organism evidence="3 4">
    <name type="scientific">Hazenella coriacea</name>
    <dbReference type="NCBI Taxonomy" id="1179467"/>
    <lineage>
        <taxon>Bacteria</taxon>
        <taxon>Bacillati</taxon>
        <taxon>Bacillota</taxon>
        <taxon>Bacilli</taxon>
        <taxon>Bacillales</taxon>
        <taxon>Thermoactinomycetaceae</taxon>
        <taxon>Hazenella</taxon>
    </lineage>
</organism>
<feature type="region of interest" description="Disordered" evidence="1">
    <location>
        <begin position="32"/>
        <end position="54"/>
    </location>
</feature>
<dbReference type="EMBL" id="SMAG01000009">
    <property type="protein sequence ID" value="TCS93142.1"/>
    <property type="molecule type" value="Genomic_DNA"/>
</dbReference>
<dbReference type="RefSeq" id="WP_131926280.1">
    <property type="nucleotide sequence ID" value="NZ_SMAG01000009.1"/>
</dbReference>
<comment type="caution">
    <text evidence="3">The sequence shown here is derived from an EMBL/GenBank/DDBJ whole genome shotgun (WGS) entry which is preliminary data.</text>
</comment>
<keyword evidence="2" id="KW-0812">Transmembrane</keyword>
<name>A0A4R3L1W0_9BACL</name>
<keyword evidence="4" id="KW-1185">Reference proteome</keyword>
<reference evidence="3 4" key="1">
    <citation type="submission" date="2019-03" db="EMBL/GenBank/DDBJ databases">
        <title>Genomic Encyclopedia of Type Strains, Phase IV (KMG-IV): sequencing the most valuable type-strain genomes for metagenomic binning, comparative biology and taxonomic classification.</title>
        <authorList>
            <person name="Goeker M."/>
        </authorList>
    </citation>
    <scope>NUCLEOTIDE SEQUENCE [LARGE SCALE GENOMIC DNA]</scope>
    <source>
        <strain evidence="3 4">DSM 45707</strain>
    </source>
</reference>
<keyword evidence="2" id="KW-1133">Transmembrane helix</keyword>
<evidence type="ECO:0000256" key="2">
    <source>
        <dbReference type="SAM" id="Phobius"/>
    </source>
</evidence>
<sequence>MKKIIGLTAIGLVISGILIYIYQSQNSSYAEDDNPLKNQPITSGPLAPPPSNIAPSIPQEKNIGKGSLQLTGSSVPIGESYPLTIMTPNETDPVELTFTLENYQSNLDIFVYLNDKQIKKLPSTEKEFTLTITPDQRKILESISAVQYKQNNLKQEPIEYHEQLIH</sequence>
<evidence type="ECO:0000313" key="3">
    <source>
        <dbReference type="EMBL" id="TCS93142.1"/>
    </source>
</evidence>
<proteinExistence type="predicted"/>
<dbReference type="Proteomes" id="UP000294937">
    <property type="component" value="Unassembled WGS sequence"/>
</dbReference>
<feature type="transmembrane region" description="Helical" evidence="2">
    <location>
        <begin position="5"/>
        <end position="22"/>
    </location>
</feature>
<protein>
    <submittedName>
        <fullName evidence="3">Uncharacterized protein</fullName>
    </submittedName>
</protein>
<evidence type="ECO:0000256" key="1">
    <source>
        <dbReference type="SAM" id="MobiDB-lite"/>
    </source>
</evidence>
<keyword evidence="2" id="KW-0472">Membrane</keyword>